<evidence type="ECO:0008006" key="3">
    <source>
        <dbReference type="Google" id="ProtNLM"/>
    </source>
</evidence>
<dbReference type="AlphaFoldDB" id="A0A1F4YFR2"/>
<accession>A0A1F4YFR2</accession>
<dbReference type="InterPro" id="IPR003795">
    <property type="entry name" value="DUF192"/>
</dbReference>
<reference evidence="1 2" key="1">
    <citation type="journal article" date="2016" name="Nat. Commun.">
        <title>Thousands of microbial genomes shed light on interconnected biogeochemical processes in an aquifer system.</title>
        <authorList>
            <person name="Anantharaman K."/>
            <person name="Brown C.T."/>
            <person name="Hug L.A."/>
            <person name="Sharon I."/>
            <person name="Castelle C.J."/>
            <person name="Probst A.J."/>
            <person name="Thomas B.C."/>
            <person name="Singh A."/>
            <person name="Wilkins M.J."/>
            <person name="Karaoz U."/>
            <person name="Brodie E.L."/>
            <person name="Williams K.H."/>
            <person name="Hubbard S.S."/>
            <person name="Banfield J.F."/>
        </authorList>
    </citation>
    <scope>NUCLEOTIDE SEQUENCE [LARGE SCALE GENOMIC DNA]</scope>
</reference>
<dbReference type="PANTHER" id="PTHR37953:SF1">
    <property type="entry name" value="UPF0127 PROTEIN MJ1496"/>
    <property type="match status" value="1"/>
</dbReference>
<dbReference type="Gene3D" id="2.60.120.1140">
    <property type="entry name" value="Protein of unknown function DUF192"/>
    <property type="match status" value="1"/>
</dbReference>
<gene>
    <name evidence="1" type="ORF">A2876_04280</name>
</gene>
<dbReference type="Pfam" id="PF02643">
    <property type="entry name" value="DUF192"/>
    <property type="match status" value="1"/>
</dbReference>
<dbReference type="InterPro" id="IPR017853">
    <property type="entry name" value="GH"/>
</dbReference>
<dbReference type="Proteomes" id="UP000178176">
    <property type="component" value="Unassembled WGS sequence"/>
</dbReference>
<dbReference type="SUPFAM" id="SSF51445">
    <property type="entry name" value="(Trans)glycosidases"/>
    <property type="match status" value="1"/>
</dbReference>
<evidence type="ECO:0000313" key="2">
    <source>
        <dbReference type="Proteomes" id="UP000178176"/>
    </source>
</evidence>
<protein>
    <recommendedName>
        <fullName evidence="3">DUF192 domain-containing protein</fullName>
    </recommendedName>
</protein>
<name>A0A1F4YFR2_9BACT</name>
<sequence length="486" mass="54566">MSKFWLLLLGPWIFIEIAQAAYDPLSVPNNRYGVHILDPAEIESAAKLVNSSGGDWGYVTIPIRSDDRDVTKWSAFFEQARKFHLIPILRLATYHDPVNGGWVPPTPYDLIDFANFLSGFPWPTQNRYVILFNEPNHAKEWGGGVNPARYASLLIDASDIFRSRSADFFLLSAGLDMSAPTAADSLEALEFYRRMSQAQPNWTQAVDGHSVHAYPNPAFTASPYSTSRFGITSFRFEQKYLSKLGMHPKPIFITETGSLSPAKFYPEAFSVWTDENIAAITPFLLHASQGPFQGFSLTDSQSQPKTAYYDIFRLPKSAGSPLLSTYTPPPPAPISSQSPESKFAETNPIMNNISNLWIKLFPPPKRQKISINEKQFDVEIADTPKKIELGLSGRENLPPDSGMLFVFEKPASYPFWMKDMRFSLDFIWISNRKVVQISENVLPPDASHPVPTTITPDQPVDHVLEVTAGFVKNHAININDEVDYRP</sequence>
<dbReference type="Gene3D" id="3.20.20.80">
    <property type="entry name" value="Glycosidases"/>
    <property type="match status" value="1"/>
</dbReference>
<dbReference type="PANTHER" id="PTHR37953">
    <property type="entry name" value="UPF0127 PROTEIN MJ1496"/>
    <property type="match status" value="1"/>
</dbReference>
<dbReference type="EMBL" id="MEXH01000012">
    <property type="protein sequence ID" value="OGC92586.1"/>
    <property type="molecule type" value="Genomic_DNA"/>
</dbReference>
<evidence type="ECO:0000313" key="1">
    <source>
        <dbReference type="EMBL" id="OGC92586.1"/>
    </source>
</evidence>
<comment type="caution">
    <text evidence="1">The sequence shown here is derived from an EMBL/GenBank/DDBJ whole genome shotgun (WGS) entry which is preliminary data.</text>
</comment>
<proteinExistence type="predicted"/>
<dbReference type="InterPro" id="IPR038695">
    <property type="entry name" value="Saro_0823-like_sf"/>
</dbReference>
<organism evidence="1 2">
    <name type="scientific">Candidatus Amesbacteria bacterium RIFCSPHIGHO2_01_FULL_48_32b</name>
    <dbReference type="NCBI Taxonomy" id="1797253"/>
    <lineage>
        <taxon>Bacteria</taxon>
        <taxon>Candidatus Amesiibacteriota</taxon>
    </lineage>
</organism>